<dbReference type="OrthoDB" id="8153637at2"/>
<evidence type="ECO:0000313" key="3">
    <source>
        <dbReference type="Proteomes" id="UP000606730"/>
    </source>
</evidence>
<gene>
    <name evidence="2" type="ORF">GCM10011517_21460</name>
</gene>
<keyword evidence="2" id="KW-0489">Methyltransferase</keyword>
<dbReference type="EMBL" id="BMKN01000002">
    <property type="protein sequence ID" value="GGE53441.1"/>
    <property type="molecule type" value="Genomic_DNA"/>
</dbReference>
<protein>
    <submittedName>
        <fullName evidence="2">Methyltransferase</fullName>
    </submittedName>
</protein>
<proteinExistence type="predicted"/>
<reference evidence="2" key="1">
    <citation type="journal article" date="2014" name="Int. J. Syst. Evol. Microbiol.">
        <title>Complete genome sequence of Corynebacterium casei LMG S-19264T (=DSM 44701T), isolated from a smear-ripened cheese.</title>
        <authorList>
            <consortium name="US DOE Joint Genome Institute (JGI-PGF)"/>
            <person name="Walter F."/>
            <person name="Albersmeier A."/>
            <person name="Kalinowski J."/>
            <person name="Ruckert C."/>
        </authorList>
    </citation>
    <scope>NUCLEOTIDE SEQUENCE</scope>
    <source>
        <strain evidence="2">CGMCC 1.16012</strain>
    </source>
</reference>
<dbReference type="Pfam" id="PF13649">
    <property type="entry name" value="Methyltransf_25"/>
    <property type="match status" value="1"/>
</dbReference>
<keyword evidence="3" id="KW-1185">Reference proteome</keyword>
<keyword evidence="2" id="KW-0808">Transferase</keyword>
<dbReference type="GO" id="GO:0008168">
    <property type="term" value="F:methyltransferase activity"/>
    <property type="evidence" value="ECO:0007669"/>
    <property type="project" value="UniProtKB-KW"/>
</dbReference>
<reference evidence="2" key="2">
    <citation type="submission" date="2020-09" db="EMBL/GenBank/DDBJ databases">
        <authorList>
            <person name="Sun Q."/>
            <person name="Zhou Y."/>
        </authorList>
    </citation>
    <scope>NUCLEOTIDE SEQUENCE</scope>
    <source>
        <strain evidence="2">CGMCC 1.16012</strain>
    </source>
</reference>
<organism evidence="2 3">
    <name type="scientific">Actibacterium pelagium</name>
    <dbReference type="NCBI Taxonomy" id="2029103"/>
    <lineage>
        <taxon>Bacteria</taxon>
        <taxon>Pseudomonadati</taxon>
        <taxon>Pseudomonadota</taxon>
        <taxon>Alphaproteobacteria</taxon>
        <taxon>Rhodobacterales</taxon>
        <taxon>Roseobacteraceae</taxon>
        <taxon>Actibacterium</taxon>
    </lineage>
</organism>
<dbReference type="Gene3D" id="3.40.50.150">
    <property type="entry name" value="Vaccinia Virus protein VP39"/>
    <property type="match status" value="1"/>
</dbReference>
<evidence type="ECO:0000259" key="1">
    <source>
        <dbReference type="Pfam" id="PF13649"/>
    </source>
</evidence>
<dbReference type="InterPro" id="IPR029063">
    <property type="entry name" value="SAM-dependent_MTases_sf"/>
</dbReference>
<dbReference type="PANTHER" id="PTHR43591:SF24">
    <property type="entry name" value="2-METHOXY-6-POLYPRENYL-1,4-BENZOQUINOL METHYLASE, MITOCHONDRIAL"/>
    <property type="match status" value="1"/>
</dbReference>
<dbReference type="GO" id="GO:0032259">
    <property type="term" value="P:methylation"/>
    <property type="evidence" value="ECO:0007669"/>
    <property type="project" value="UniProtKB-KW"/>
</dbReference>
<dbReference type="InterPro" id="IPR041698">
    <property type="entry name" value="Methyltransf_25"/>
</dbReference>
<evidence type="ECO:0000313" key="2">
    <source>
        <dbReference type="EMBL" id="GGE53441.1"/>
    </source>
</evidence>
<comment type="caution">
    <text evidence="2">The sequence shown here is derived from an EMBL/GenBank/DDBJ whole genome shotgun (WGS) entry which is preliminary data.</text>
</comment>
<dbReference type="Proteomes" id="UP000606730">
    <property type="component" value="Unassembled WGS sequence"/>
</dbReference>
<sequence>MDLDDEDAKAFVAFEHAGWENVAERYHRHWGGLTQQSAEALLDATGVSEGARVLDVATGAGYVAAAAAKRGAQVTGLDFSAQQVALAMRSCPEVAFIKGSAAELPFPKATFDAVVMGFGMLHMPDAQAVVHEAFRVLKPGGRYGFTVWADPKPGEGFGIVMPVLSQQGDPNPDLPPAPPYFRFADPVEVSNVLGAAGFTAIQTKTVPQFLRLSDPNDLYQAFLKGAVRASAMLRAQPEDRLESIRHAIRKEVEKLRDGKEFLVPMPASLSSGLKP</sequence>
<dbReference type="RefSeq" id="WP_095594078.1">
    <property type="nucleotide sequence ID" value="NZ_BMKN01000002.1"/>
</dbReference>
<dbReference type="SUPFAM" id="SSF53335">
    <property type="entry name" value="S-adenosyl-L-methionine-dependent methyltransferases"/>
    <property type="match status" value="1"/>
</dbReference>
<dbReference type="PANTHER" id="PTHR43591">
    <property type="entry name" value="METHYLTRANSFERASE"/>
    <property type="match status" value="1"/>
</dbReference>
<dbReference type="CDD" id="cd02440">
    <property type="entry name" value="AdoMet_MTases"/>
    <property type="match status" value="1"/>
</dbReference>
<feature type="domain" description="Methyltransferase" evidence="1">
    <location>
        <begin position="53"/>
        <end position="141"/>
    </location>
</feature>
<dbReference type="AlphaFoldDB" id="A0A917EKG5"/>
<name>A0A917EKG5_9RHOB</name>
<accession>A0A917EKG5</accession>